<sequence>SPNDNINHNKSPTSLEIKTENEIWGKILGRGQIHHDNERYYYKYTQHFNIINDYPVWNWVNSAPFSKEKKTIASLPQKYQILLESAYREFWALLNSKDLSTLKKLHTEMLEESVRANGGTVESYFSSLGLKNTINDEKLELLPLNFNETEIEITLDGRVVYMNPTPIRYLNKEKNTTRFISPKFRFDGEKFIVTR</sequence>
<name>A0ABT5M717_9GAMM</name>
<accession>A0ABT5M717</accession>
<comment type="caution">
    <text evidence="1">The sequence shown here is derived from an EMBL/GenBank/DDBJ whole genome shotgun (WGS) entry which is preliminary data.</text>
</comment>
<proteinExistence type="predicted"/>
<evidence type="ECO:0000313" key="2">
    <source>
        <dbReference type="Proteomes" id="UP001214757"/>
    </source>
</evidence>
<dbReference type="Proteomes" id="UP001214757">
    <property type="component" value="Unassembled WGS sequence"/>
</dbReference>
<protein>
    <submittedName>
        <fullName evidence="1">Uncharacterized protein</fullName>
    </submittedName>
</protein>
<feature type="non-terminal residue" evidence="1">
    <location>
        <position position="1"/>
    </location>
</feature>
<keyword evidence="2" id="KW-1185">Reference proteome</keyword>
<dbReference type="EMBL" id="JAQRFO010000055">
    <property type="protein sequence ID" value="MDC9623494.1"/>
    <property type="molecule type" value="Genomic_DNA"/>
</dbReference>
<reference evidence="1 2" key="1">
    <citation type="submission" date="2023-02" db="EMBL/GenBank/DDBJ databases">
        <title>Entomopathogenic bacteria.</title>
        <authorList>
            <person name="Machado R.A."/>
        </authorList>
    </citation>
    <scope>NUCLEOTIDE SEQUENCE [LARGE SCALE GENOMIC DNA]</scope>
    <source>
        <strain evidence="1 2">XENO-7</strain>
    </source>
</reference>
<organism evidence="1 2">
    <name type="scientific">Xenorhabdus aichiensis</name>
    <dbReference type="NCBI Taxonomy" id="3025874"/>
    <lineage>
        <taxon>Bacteria</taxon>
        <taxon>Pseudomonadati</taxon>
        <taxon>Pseudomonadota</taxon>
        <taxon>Gammaproteobacteria</taxon>
        <taxon>Enterobacterales</taxon>
        <taxon>Morganellaceae</taxon>
        <taxon>Xenorhabdus</taxon>
    </lineage>
</organism>
<gene>
    <name evidence="1" type="ORF">PSI22_18085</name>
</gene>
<evidence type="ECO:0000313" key="1">
    <source>
        <dbReference type="EMBL" id="MDC9623494.1"/>
    </source>
</evidence>